<dbReference type="PANTHER" id="PTHR43674:SF2">
    <property type="entry name" value="BETA-UREIDOPROPIONASE"/>
    <property type="match status" value="1"/>
</dbReference>
<name>A0A1F7S1X9_9BACT</name>
<dbReference type="AlphaFoldDB" id="A0A1F7S1X9"/>
<evidence type="ECO:0000256" key="1">
    <source>
        <dbReference type="ARBA" id="ARBA00022801"/>
    </source>
</evidence>
<dbReference type="InterPro" id="IPR036526">
    <property type="entry name" value="C-N_Hydrolase_sf"/>
</dbReference>
<comment type="caution">
    <text evidence="3">The sequence shown here is derived from an EMBL/GenBank/DDBJ whole genome shotgun (WGS) entry which is preliminary data.</text>
</comment>
<reference evidence="3 4" key="1">
    <citation type="journal article" date="2016" name="Nat. Commun.">
        <title>Thousands of microbial genomes shed light on interconnected biogeochemical processes in an aquifer system.</title>
        <authorList>
            <person name="Anantharaman K."/>
            <person name="Brown C.T."/>
            <person name="Hug L.A."/>
            <person name="Sharon I."/>
            <person name="Castelle C.J."/>
            <person name="Probst A.J."/>
            <person name="Thomas B.C."/>
            <person name="Singh A."/>
            <person name="Wilkins M.J."/>
            <person name="Karaoz U."/>
            <person name="Brodie E.L."/>
            <person name="Williams K.H."/>
            <person name="Hubbard S.S."/>
            <person name="Banfield J.F."/>
        </authorList>
    </citation>
    <scope>NUCLEOTIDE SEQUENCE [LARGE SCALE GENOMIC DNA]</scope>
</reference>
<evidence type="ECO:0000259" key="2">
    <source>
        <dbReference type="PROSITE" id="PS50263"/>
    </source>
</evidence>
<dbReference type="GO" id="GO:0050126">
    <property type="term" value="F:N-carbamoylputrescine amidase activity"/>
    <property type="evidence" value="ECO:0007669"/>
    <property type="project" value="TreeGrafter"/>
</dbReference>
<proteinExistence type="predicted"/>
<dbReference type="Pfam" id="PF00795">
    <property type="entry name" value="CN_hydrolase"/>
    <property type="match status" value="1"/>
</dbReference>
<dbReference type="SUPFAM" id="SSF56317">
    <property type="entry name" value="Carbon-nitrogen hydrolase"/>
    <property type="match status" value="1"/>
</dbReference>
<dbReference type="PROSITE" id="PS50263">
    <property type="entry name" value="CN_HYDROLASE"/>
    <property type="match status" value="1"/>
</dbReference>
<accession>A0A1F7S1X9</accession>
<evidence type="ECO:0000313" key="4">
    <source>
        <dbReference type="Proteomes" id="UP000178797"/>
    </source>
</evidence>
<keyword evidence="1" id="KW-0378">Hydrolase</keyword>
<feature type="domain" description="CN hydrolase" evidence="2">
    <location>
        <begin position="2"/>
        <end position="246"/>
    </location>
</feature>
<dbReference type="GO" id="GO:0033388">
    <property type="term" value="P:putrescine biosynthetic process from arginine"/>
    <property type="evidence" value="ECO:0007669"/>
    <property type="project" value="TreeGrafter"/>
</dbReference>
<dbReference type="Proteomes" id="UP000178797">
    <property type="component" value="Unassembled WGS sequence"/>
</dbReference>
<sequence>MFKVAGIQAACSENKDKNLENTINLIRMAADREAKIIGLQELFNIHWFPYEINEDNFALAEKEDGKTIKILQNLAKEKEIVLICPVFEHDISGVYYNTAFVIDADGSIAGKYRKNHIPEHPYWEEKYYFKPGNLGFPVFTTRYAKIGIQICWDVFFPEVSRILALKGAEIIFSPTASDSVSAIQKWEKIISSNALANNVFIFRVNRVGKEKHQDFYGKSFCVNPEGNLICGPSNEKDSILIADIDLHQIGETRRLWTFIRDRREEIYGEIVGFSWEKYFTKNQK</sequence>
<dbReference type="EMBL" id="MGDE01000003">
    <property type="protein sequence ID" value="OGL47833.1"/>
    <property type="molecule type" value="Genomic_DNA"/>
</dbReference>
<dbReference type="InterPro" id="IPR003010">
    <property type="entry name" value="C-N_Hydrolase"/>
</dbReference>
<dbReference type="Gene3D" id="3.60.110.10">
    <property type="entry name" value="Carbon-nitrogen hydrolase"/>
    <property type="match status" value="1"/>
</dbReference>
<evidence type="ECO:0000313" key="3">
    <source>
        <dbReference type="EMBL" id="OGL47833.1"/>
    </source>
</evidence>
<gene>
    <name evidence="3" type="ORF">A2W05_02365</name>
</gene>
<dbReference type="PANTHER" id="PTHR43674">
    <property type="entry name" value="NITRILASE C965.09-RELATED"/>
    <property type="match status" value="1"/>
</dbReference>
<protein>
    <recommendedName>
        <fullName evidence="2">CN hydrolase domain-containing protein</fullName>
    </recommendedName>
</protein>
<organism evidence="3 4">
    <name type="scientific">Candidatus Schekmanbacteria bacterium RBG_16_38_10</name>
    <dbReference type="NCBI Taxonomy" id="1817879"/>
    <lineage>
        <taxon>Bacteria</taxon>
        <taxon>Candidatus Schekmaniibacteriota</taxon>
    </lineage>
</organism>
<dbReference type="InterPro" id="IPR050345">
    <property type="entry name" value="Aliph_Amidase/BUP"/>
</dbReference>